<protein>
    <submittedName>
        <fullName evidence="12">Preprotein translocase subunit YajC</fullName>
    </submittedName>
</protein>
<evidence type="ECO:0000256" key="1">
    <source>
        <dbReference type="ARBA" id="ARBA00004162"/>
    </source>
</evidence>
<dbReference type="RefSeq" id="WP_082726285.1">
    <property type="nucleotide sequence ID" value="NZ_AP014924.1"/>
</dbReference>
<keyword evidence="5 11" id="KW-0812">Transmembrane</keyword>
<evidence type="ECO:0000256" key="7">
    <source>
        <dbReference type="ARBA" id="ARBA00022989"/>
    </source>
</evidence>
<sequence>MLYFQAQAGQASLITGLLPFILLFVIFYFLLIRPQQQQQKKRNEMLRSLRKGNRVVTVGGIFGEIVGITDETIKLKVTDRVELLLSRSSVNQVLESKTLPAVEEDGAEESEAESGSSGKEA</sequence>
<gene>
    <name evidence="12" type="ORF">LIP_2640</name>
</gene>
<evidence type="ECO:0000256" key="2">
    <source>
        <dbReference type="ARBA" id="ARBA00006742"/>
    </source>
</evidence>
<evidence type="ECO:0000256" key="10">
    <source>
        <dbReference type="SAM" id="MobiDB-lite"/>
    </source>
</evidence>
<accession>A0A0K2SMX4</accession>
<dbReference type="PANTHER" id="PTHR33909:SF1">
    <property type="entry name" value="SEC TRANSLOCON ACCESSORY COMPLEX SUBUNIT YAJC"/>
    <property type="match status" value="1"/>
</dbReference>
<evidence type="ECO:0000256" key="11">
    <source>
        <dbReference type="SAM" id="Phobius"/>
    </source>
</evidence>
<evidence type="ECO:0000256" key="6">
    <source>
        <dbReference type="ARBA" id="ARBA00022927"/>
    </source>
</evidence>
<dbReference type="PRINTS" id="PR01853">
    <property type="entry name" value="YAJCTRNLCASE"/>
</dbReference>
<dbReference type="Pfam" id="PF02699">
    <property type="entry name" value="YajC"/>
    <property type="match status" value="1"/>
</dbReference>
<dbReference type="GO" id="GO:0015031">
    <property type="term" value="P:protein transport"/>
    <property type="evidence" value="ECO:0007669"/>
    <property type="project" value="UniProtKB-KW"/>
</dbReference>
<comment type="subcellular location">
    <subcellularLocation>
        <location evidence="1">Cell membrane</location>
        <topology evidence="1">Single-pass membrane protein</topology>
    </subcellularLocation>
</comment>
<reference evidence="13" key="1">
    <citation type="submission" date="2015-07" db="EMBL/GenBank/DDBJ databases">
        <title>Complete genome sequence and phylogenetic analysis of Limnochorda pilosa.</title>
        <authorList>
            <person name="Watanabe M."/>
            <person name="Kojima H."/>
            <person name="Fukui M."/>
        </authorList>
    </citation>
    <scope>NUCLEOTIDE SEQUENCE [LARGE SCALE GENOMIC DNA]</scope>
    <source>
        <strain evidence="13">HC45</strain>
    </source>
</reference>
<dbReference type="NCBIfam" id="TIGR00739">
    <property type="entry name" value="yajC"/>
    <property type="match status" value="1"/>
</dbReference>
<evidence type="ECO:0000256" key="5">
    <source>
        <dbReference type="ARBA" id="ARBA00022692"/>
    </source>
</evidence>
<dbReference type="KEGG" id="lpil:LIP_2640"/>
<dbReference type="Proteomes" id="UP000065807">
    <property type="component" value="Chromosome"/>
</dbReference>
<evidence type="ECO:0000313" key="13">
    <source>
        <dbReference type="Proteomes" id="UP000065807"/>
    </source>
</evidence>
<evidence type="ECO:0000313" key="12">
    <source>
        <dbReference type="EMBL" id="BAS28470.1"/>
    </source>
</evidence>
<dbReference type="STRING" id="1555112.LIP_2640"/>
<keyword evidence="6" id="KW-0653">Protein transport</keyword>
<keyword evidence="7 11" id="KW-1133">Transmembrane helix</keyword>
<feature type="compositionally biased region" description="Acidic residues" evidence="10">
    <location>
        <begin position="102"/>
        <end position="112"/>
    </location>
</feature>
<keyword evidence="4" id="KW-1003">Cell membrane</keyword>
<dbReference type="GO" id="GO:0005886">
    <property type="term" value="C:plasma membrane"/>
    <property type="evidence" value="ECO:0007669"/>
    <property type="project" value="UniProtKB-SubCell"/>
</dbReference>
<evidence type="ECO:0000256" key="4">
    <source>
        <dbReference type="ARBA" id="ARBA00022475"/>
    </source>
</evidence>
<keyword evidence="13" id="KW-1185">Reference proteome</keyword>
<evidence type="ECO:0000256" key="3">
    <source>
        <dbReference type="ARBA" id="ARBA00022448"/>
    </source>
</evidence>
<feature type="transmembrane region" description="Helical" evidence="11">
    <location>
        <begin position="12"/>
        <end position="32"/>
    </location>
</feature>
<proteinExistence type="inferred from homology"/>
<dbReference type="EMBL" id="AP014924">
    <property type="protein sequence ID" value="BAS28470.1"/>
    <property type="molecule type" value="Genomic_DNA"/>
</dbReference>
<keyword evidence="9 11" id="KW-0472">Membrane</keyword>
<comment type="similarity">
    <text evidence="2">Belongs to the YajC family.</text>
</comment>
<keyword evidence="8" id="KW-0811">Translocation</keyword>
<dbReference type="PANTHER" id="PTHR33909">
    <property type="entry name" value="SEC TRANSLOCON ACCESSORY COMPLEX SUBUNIT YAJC"/>
    <property type="match status" value="1"/>
</dbReference>
<dbReference type="SMART" id="SM01323">
    <property type="entry name" value="YajC"/>
    <property type="match status" value="1"/>
</dbReference>
<organism evidence="12 13">
    <name type="scientific">Limnochorda pilosa</name>
    <dbReference type="NCBI Taxonomy" id="1555112"/>
    <lineage>
        <taxon>Bacteria</taxon>
        <taxon>Bacillati</taxon>
        <taxon>Bacillota</taxon>
        <taxon>Limnochordia</taxon>
        <taxon>Limnochordales</taxon>
        <taxon>Limnochordaceae</taxon>
        <taxon>Limnochorda</taxon>
    </lineage>
</organism>
<keyword evidence="3" id="KW-0813">Transport</keyword>
<dbReference type="PATRIC" id="fig|1555112.3.peg.2680"/>
<dbReference type="AlphaFoldDB" id="A0A0K2SMX4"/>
<reference evidence="13" key="2">
    <citation type="journal article" date="2016" name="Int. J. Syst. Evol. Microbiol.">
        <title>Complete genome sequence and cell structure of Limnochorda pilosa, a Gram-negative spore-former within the phylum Firmicutes.</title>
        <authorList>
            <person name="Watanabe M."/>
            <person name="Kojima H."/>
            <person name="Fukui M."/>
        </authorList>
    </citation>
    <scope>NUCLEOTIDE SEQUENCE [LARGE SCALE GENOMIC DNA]</scope>
    <source>
        <strain evidence="13">HC45</strain>
    </source>
</reference>
<feature type="region of interest" description="Disordered" evidence="10">
    <location>
        <begin position="98"/>
        <end position="121"/>
    </location>
</feature>
<dbReference type="InterPro" id="IPR003849">
    <property type="entry name" value="Preprotein_translocase_YajC"/>
</dbReference>
<name>A0A0K2SMX4_LIMPI</name>
<dbReference type="OrthoDB" id="9800132at2"/>
<evidence type="ECO:0000256" key="9">
    <source>
        <dbReference type="ARBA" id="ARBA00023136"/>
    </source>
</evidence>
<evidence type="ECO:0000256" key="8">
    <source>
        <dbReference type="ARBA" id="ARBA00023010"/>
    </source>
</evidence>